<accession>A0A975S3K8</accession>
<protein>
    <submittedName>
        <fullName evidence="1">K(+)-transporting ATPase subunit F</fullName>
    </submittedName>
</protein>
<dbReference type="Proteomes" id="UP000680588">
    <property type="component" value="Chromosome"/>
</dbReference>
<dbReference type="AlphaFoldDB" id="A0A975S3K8"/>
<dbReference type="NCBIfam" id="TIGR02115">
    <property type="entry name" value="potass_kdpF"/>
    <property type="match status" value="1"/>
</dbReference>
<keyword evidence="2" id="KW-1185">Reference proteome</keyword>
<sequence>MIFFDFLALALAVAAAGYLLAALIRPERF</sequence>
<gene>
    <name evidence="1" type="primary">kdpF</name>
    <name evidence="1" type="ORF">KG104_09060</name>
</gene>
<dbReference type="GO" id="GO:0005886">
    <property type="term" value="C:plasma membrane"/>
    <property type="evidence" value="ECO:0007669"/>
    <property type="project" value="InterPro"/>
</dbReference>
<dbReference type="GO" id="GO:0008556">
    <property type="term" value="F:P-type potassium transmembrane transporter activity"/>
    <property type="evidence" value="ECO:0007669"/>
    <property type="project" value="InterPro"/>
</dbReference>
<name>A0A975S3K8_9MICC</name>
<dbReference type="InterPro" id="IPR011726">
    <property type="entry name" value="KdpF"/>
</dbReference>
<dbReference type="Pfam" id="PF09604">
    <property type="entry name" value="Potass_KdpF"/>
    <property type="match status" value="1"/>
</dbReference>
<dbReference type="RefSeq" id="WP_104054326.1">
    <property type="nucleotide sequence ID" value="NZ_CP076456.1"/>
</dbReference>
<proteinExistence type="predicted"/>
<dbReference type="EMBL" id="CP076456">
    <property type="protein sequence ID" value="QWQ34720.1"/>
    <property type="molecule type" value="Genomic_DNA"/>
</dbReference>
<evidence type="ECO:0000313" key="2">
    <source>
        <dbReference type="Proteomes" id="UP000680588"/>
    </source>
</evidence>
<evidence type="ECO:0000313" key="1">
    <source>
        <dbReference type="EMBL" id="QWQ34720.1"/>
    </source>
</evidence>
<dbReference type="KEGG" id="asun:KG104_09060"/>
<reference evidence="1" key="1">
    <citation type="submission" date="2021-06" db="EMBL/GenBank/DDBJ databases">
        <title>Novel species in genus Arthrobacter.</title>
        <authorList>
            <person name="Zhang G."/>
        </authorList>
    </citation>
    <scope>NUCLEOTIDE SEQUENCE</scope>
    <source>
        <strain evidence="1">Zg-ZUI122</strain>
    </source>
</reference>
<organism evidence="1 2">
    <name type="scientific">Arthrobacter sunyaminii</name>
    <dbReference type="NCBI Taxonomy" id="2816859"/>
    <lineage>
        <taxon>Bacteria</taxon>
        <taxon>Bacillati</taxon>
        <taxon>Actinomycetota</taxon>
        <taxon>Actinomycetes</taxon>
        <taxon>Micrococcales</taxon>
        <taxon>Micrococcaceae</taxon>
        <taxon>Arthrobacter</taxon>
    </lineage>
</organism>